<comment type="caution">
    <text evidence="2">The sequence shown here is derived from an EMBL/GenBank/DDBJ whole genome shotgun (WGS) entry which is preliminary data.</text>
</comment>
<accession>A0A4R6JMQ0</accession>
<reference evidence="2 3" key="1">
    <citation type="submission" date="2019-03" db="EMBL/GenBank/DDBJ databases">
        <title>Sequencing the genomes of 1000 actinobacteria strains.</title>
        <authorList>
            <person name="Klenk H.-P."/>
        </authorList>
    </citation>
    <scope>NUCLEOTIDE SEQUENCE [LARGE SCALE GENOMIC DNA]</scope>
    <source>
        <strain evidence="2 3">DSM 43805</strain>
    </source>
</reference>
<keyword evidence="1" id="KW-0732">Signal</keyword>
<evidence type="ECO:0000313" key="3">
    <source>
        <dbReference type="Proteomes" id="UP000294901"/>
    </source>
</evidence>
<proteinExistence type="predicted"/>
<protein>
    <recommendedName>
        <fullName evidence="4">SH3 domain-containing protein</fullName>
    </recommendedName>
</protein>
<dbReference type="EMBL" id="SNWR01000001">
    <property type="protein sequence ID" value="TDO37147.1"/>
    <property type="molecule type" value="Genomic_DNA"/>
</dbReference>
<organism evidence="2 3">
    <name type="scientific">Paractinoplanes brasiliensis</name>
    <dbReference type="NCBI Taxonomy" id="52695"/>
    <lineage>
        <taxon>Bacteria</taxon>
        <taxon>Bacillati</taxon>
        <taxon>Actinomycetota</taxon>
        <taxon>Actinomycetes</taxon>
        <taxon>Micromonosporales</taxon>
        <taxon>Micromonosporaceae</taxon>
        <taxon>Paractinoplanes</taxon>
    </lineage>
</organism>
<evidence type="ECO:0000256" key="1">
    <source>
        <dbReference type="SAM" id="SignalP"/>
    </source>
</evidence>
<feature type="signal peptide" evidence="1">
    <location>
        <begin position="1"/>
        <end position="29"/>
    </location>
</feature>
<dbReference type="RefSeq" id="WP_133871813.1">
    <property type="nucleotide sequence ID" value="NZ_BOMD01000109.1"/>
</dbReference>
<name>A0A4R6JMQ0_9ACTN</name>
<evidence type="ECO:0008006" key="4">
    <source>
        <dbReference type="Google" id="ProtNLM"/>
    </source>
</evidence>
<dbReference type="Proteomes" id="UP000294901">
    <property type="component" value="Unassembled WGS sequence"/>
</dbReference>
<dbReference type="AlphaFoldDB" id="A0A4R6JMQ0"/>
<keyword evidence="3" id="KW-1185">Reference proteome</keyword>
<evidence type="ECO:0000313" key="2">
    <source>
        <dbReference type="EMBL" id="TDO37147.1"/>
    </source>
</evidence>
<gene>
    <name evidence="2" type="ORF">C8E87_0750</name>
</gene>
<feature type="chain" id="PRO_5020348639" description="SH3 domain-containing protein" evidence="1">
    <location>
        <begin position="30"/>
        <end position="128"/>
    </location>
</feature>
<sequence length="128" mass="13855">MNLKRSVQAAVMTMVVVLGGLGISSPAFAARGDVDQLFVDFEPPVPDRSFTAGVYNWNKQIVLVVQGPGRGWVQFRLFGSADVVRQVDVPANSTGSFGFNRGIQTYRVCGDAGPLVGGTCKPWRFMDE</sequence>